<name>A0AB39R4J3_9ACTN</name>
<evidence type="ECO:0000259" key="2">
    <source>
        <dbReference type="Pfam" id="PF14016"/>
    </source>
</evidence>
<gene>
    <name evidence="3" type="ORF">AB5J53_02880</name>
</gene>
<keyword evidence="1" id="KW-0732">Signal</keyword>
<dbReference type="Pfam" id="PF14016">
    <property type="entry name" value="DUF4232"/>
    <property type="match status" value="1"/>
</dbReference>
<proteinExistence type="predicted"/>
<reference evidence="3" key="1">
    <citation type="submission" date="2024-07" db="EMBL/GenBank/DDBJ databases">
        <authorList>
            <person name="Yu S.T."/>
        </authorList>
    </citation>
    <scope>NUCLEOTIDE SEQUENCE</scope>
    <source>
        <strain evidence="3">R41</strain>
    </source>
</reference>
<evidence type="ECO:0000256" key="1">
    <source>
        <dbReference type="SAM" id="SignalP"/>
    </source>
</evidence>
<dbReference type="InterPro" id="IPR025326">
    <property type="entry name" value="DUF4232"/>
</dbReference>
<dbReference type="EMBL" id="CP163443">
    <property type="protein sequence ID" value="XDQ50728.1"/>
    <property type="molecule type" value="Genomic_DNA"/>
</dbReference>
<dbReference type="AlphaFoldDB" id="A0AB39R4J3"/>
<feature type="chain" id="PRO_5044236516" evidence="1">
    <location>
        <begin position="27"/>
        <end position="181"/>
    </location>
</feature>
<sequence length="181" mass="18519">MRIRTVLGLSTAATALLLTVPQSGSAAPQPTNAATRPTQAALPAKCAEKALKLRAEQSADPAVVHISVTNRSTRACTVDRIPTVTFGDLDGAALPTPAGDSGPYRIGAGRTAYAAVRTIADPADPEARRVGSIGVSANPAYAGRSFTAKELGAGDAVLVWEPVTTWWKSSVAAADRALGLS</sequence>
<feature type="domain" description="DUF4232" evidence="2">
    <location>
        <begin position="46"/>
        <end position="167"/>
    </location>
</feature>
<feature type="signal peptide" evidence="1">
    <location>
        <begin position="1"/>
        <end position="26"/>
    </location>
</feature>
<dbReference type="RefSeq" id="WP_369244078.1">
    <property type="nucleotide sequence ID" value="NZ_CP163443.1"/>
</dbReference>
<accession>A0AB39R4J3</accession>
<organism evidence="3">
    <name type="scientific">Streptomyces sp. R41</name>
    <dbReference type="NCBI Taxonomy" id="3238632"/>
    <lineage>
        <taxon>Bacteria</taxon>
        <taxon>Bacillati</taxon>
        <taxon>Actinomycetota</taxon>
        <taxon>Actinomycetes</taxon>
        <taxon>Kitasatosporales</taxon>
        <taxon>Streptomycetaceae</taxon>
        <taxon>Streptomyces</taxon>
    </lineage>
</organism>
<evidence type="ECO:0000313" key="3">
    <source>
        <dbReference type="EMBL" id="XDQ50728.1"/>
    </source>
</evidence>
<protein>
    <submittedName>
        <fullName evidence="3">DUF4232 domain-containing protein</fullName>
    </submittedName>
</protein>